<keyword evidence="3" id="KW-1185">Reference proteome</keyword>
<feature type="region of interest" description="Disordered" evidence="1">
    <location>
        <begin position="1"/>
        <end position="33"/>
    </location>
</feature>
<reference evidence="2" key="1">
    <citation type="submission" date="2017-07" db="EMBL/GenBank/DDBJ databases">
        <title>Taro Niue Genome Assembly and Annotation.</title>
        <authorList>
            <person name="Atibalentja N."/>
            <person name="Keating K."/>
            <person name="Fields C.J."/>
        </authorList>
    </citation>
    <scope>NUCLEOTIDE SEQUENCE</scope>
    <source>
        <strain evidence="2">Niue_2</strain>
        <tissue evidence="2">Leaf</tissue>
    </source>
</reference>
<dbReference type="EMBL" id="NMUH01000450">
    <property type="protein sequence ID" value="MQL79353.1"/>
    <property type="molecule type" value="Genomic_DNA"/>
</dbReference>
<comment type="caution">
    <text evidence="2">The sequence shown here is derived from an EMBL/GenBank/DDBJ whole genome shotgun (WGS) entry which is preliminary data.</text>
</comment>
<protein>
    <submittedName>
        <fullName evidence="2">Uncharacterized protein</fullName>
    </submittedName>
</protein>
<gene>
    <name evidence="2" type="ORF">Taro_011781</name>
</gene>
<dbReference type="Proteomes" id="UP000652761">
    <property type="component" value="Unassembled WGS sequence"/>
</dbReference>
<organism evidence="2 3">
    <name type="scientific">Colocasia esculenta</name>
    <name type="common">Wild taro</name>
    <name type="synonym">Arum esculentum</name>
    <dbReference type="NCBI Taxonomy" id="4460"/>
    <lineage>
        <taxon>Eukaryota</taxon>
        <taxon>Viridiplantae</taxon>
        <taxon>Streptophyta</taxon>
        <taxon>Embryophyta</taxon>
        <taxon>Tracheophyta</taxon>
        <taxon>Spermatophyta</taxon>
        <taxon>Magnoliopsida</taxon>
        <taxon>Liliopsida</taxon>
        <taxon>Araceae</taxon>
        <taxon>Aroideae</taxon>
        <taxon>Colocasieae</taxon>
        <taxon>Colocasia</taxon>
    </lineage>
</organism>
<accession>A0A843UDQ3</accession>
<evidence type="ECO:0000256" key="1">
    <source>
        <dbReference type="SAM" id="MobiDB-lite"/>
    </source>
</evidence>
<name>A0A843UDQ3_COLES</name>
<evidence type="ECO:0000313" key="3">
    <source>
        <dbReference type="Proteomes" id="UP000652761"/>
    </source>
</evidence>
<dbReference type="AlphaFoldDB" id="A0A843UDQ3"/>
<feature type="compositionally biased region" description="Low complexity" evidence="1">
    <location>
        <begin position="1"/>
        <end position="22"/>
    </location>
</feature>
<evidence type="ECO:0000313" key="2">
    <source>
        <dbReference type="EMBL" id="MQL79353.1"/>
    </source>
</evidence>
<proteinExistence type="predicted"/>
<sequence length="124" mass="14375">MIKCQGSSFQHSSHQGRQGSSFVEERVASDEPSSVWLRRRQVKLAGWWHVGEATRVFGSSFHGERRHAGSLASSFRLREPGIRIVKCYIGTKYHWHCISIGEWRRKEHQTGMKLDKPNYHGRDI</sequence>